<dbReference type="InterPro" id="IPR055344">
    <property type="entry name" value="SecD_SecF_C_bact"/>
</dbReference>
<feature type="domain" description="Protein translocase subunit SecDF P1" evidence="11">
    <location>
        <begin position="72"/>
        <end position="125"/>
    </location>
</feature>
<dbReference type="HAMAP" id="MF_01463_B">
    <property type="entry name" value="SecD_B"/>
    <property type="match status" value="1"/>
</dbReference>
<evidence type="ECO:0000259" key="12">
    <source>
        <dbReference type="Pfam" id="PF22599"/>
    </source>
</evidence>
<dbReference type="PANTHER" id="PTHR30081:SF1">
    <property type="entry name" value="PROTEIN TRANSLOCASE SUBUNIT SECD"/>
    <property type="match status" value="1"/>
</dbReference>
<protein>
    <recommendedName>
        <fullName evidence="9">Protein translocase subunit SecD</fullName>
    </recommendedName>
</protein>
<evidence type="ECO:0000256" key="7">
    <source>
        <dbReference type="ARBA" id="ARBA00023010"/>
    </source>
</evidence>
<feature type="domain" description="SecDF P1 head subdomain" evidence="12">
    <location>
        <begin position="130"/>
        <end position="225"/>
    </location>
</feature>
<comment type="subunit">
    <text evidence="9">Forms a complex with SecF. Part of the essential Sec protein translocation apparatus which comprises SecA, SecYEG and auxiliary proteins SecDF. Other proteins may also be involved.</text>
</comment>
<reference evidence="13 14" key="1">
    <citation type="submission" date="2016-10" db="EMBL/GenBank/DDBJ databases">
        <authorList>
            <person name="de Groot N.N."/>
        </authorList>
    </citation>
    <scope>NUCLEOTIDE SEQUENCE [LARGE SCALE GENOMIC DNA]</scope>
    <source>
        <strain evidence="13 14">DSM 20678</strain>
    </source>
</reference>
<dbReference type="NCBIfam" id="TIGR01129">
    <property type="entry name" value="secD"/>
    <property type="match status" value="1"/>
</dbReference>
<keyword evidence="5 9" id="KW-0653">Protein transport</keyword>
<keyword evidence="14" id="KW-1185">Reference proteome</keyword>
<dbReference type="Gene3D" id="1.20.1640.10">
    <property type="entry name" value="Multidrug efflux transporter AcrB transmembrane domain"/>
    <property type="match status" value="1"/>
</dbReference>
<dbReference type="InterPro" id="IPR054384">
    <property type="entry name" value="SecDF_P1_head"/>
</dbReference>
<feature type="transmembrane region" description="Helical" evidence="9">
    <location>
        <begin position="275"/>
        <end position="294"/>
    </location>
</feature>
<dbReference type="PRINTS" id="PR00702">
    <property type="entry name" value="ACRIFLAVINRP"/>
</dbReference>
<dbReference type="InterPro" id="IPR048634">
    <property type="entry name" value="SecD_SecF_C"/>
</dbReference>
<dbReference type="GO" id="GO:0015450">
    <property type="term" value="F:protein-transporting ATPase activity"/>
    <property type="evidence" value="ECO:0007669"/>
    <property type="project" value="InterPro"/>
</dbReference>
<evidence type="ECO:0000256" key="9">
    <source>
        <dbReference type="HAMAP-Rule" id="MF_01463"/>
    </source>
</evidence>
<dbReference type="RefSeq" id="WP_025747684.1">
    <property type="nucleotide sequence ID" value="NZ_FOXR01000011.1"/>
</dbReference>
<comment type="function">
    <text evidence="9">Part of the Sec protein translocase complex. Interacts with the SecYEG preprotein conducting channel. SecDF uses the proton motive force (PMF) to complete protein translocation after the ATP-dependent function of SecA.</text>
</comment>
<gene>
    <name evidence="9" type="primary">secD</name>
    <name evidence="13" type="ORF">SAMN05444406_11151</name>
</gene>
<dbReference type="GO" id="GO:0006605">
    <property type="term" value="P:protein targeting"/>
    <property type="evidence" value="ECO:0007669"/>
    <property type="project" value="UniProtKB-UniRule"/>
</dbReference>
<evidence type="ECO:0000256" key="1">
    <source>
        <dbReference type="ARBA" id="ARBA00004651"/>
    </source>
</evidence>
<keyword evidence="4 9" id="KW-0812">Transmembrane</keyword>
<dbReference type="Gene3D" id="3.30.70.3220">
    <property type="match status" value="1"/>
</dbReference>
<keyword evidence="6 9" id="KW-1133">Transmembrane helix</keyword>
<organism evidence="13 14">
    <name type="scientific">Caldicoprobacter faecalis</name>
    <dbReference type="NCBI Taxonomy" id="937334"/>
    <lineage>
        <taxon>Bacteria</taxon>
        <taxon>Bacillati</taxon>
        <taxon>Bacillota</taxon>
        <taxon>Clostridia</taxon>
        <taxon>Caldicoprobacterales</taxon>
        <taxon>Caldicoprobacteraceae</taxon>
        <taxon>Caldicoprobacter</taxon>
    </lineage>
</organism>
<comment type="similarity">
    <text evidence="9">Belongs to the SecD/SecF family. SecD subfamily.</text>
</comment>
<dbReference type="InterPro" id="IPR048631">
    <property type="entry name" value="SecD_1st"/>
</dbReference>
<dbReference type="Pfam" id="PF22599">
    <property type="entry name" value="SecDF_P1_head"/>
    <property type="match status" value="1"/>
</dbReference>
<keyword evidence="7 9" id="KW-0811">Translocation</keyword>
<dbReference type="Pfam" id="PF02355">
    <property type="entry name" value="SecD_SecF_C"/>
    <property type="match status" value="1"/>
</dbReference>
<evidence type="ECO:0000256" key="5">
    <source>
        <dbReference type="ARBA" id="ARBA00022927"/>
    </source>
</evidence>
<dbReference type="FunFam" id="1.20.1640.10:FF:000004">
    <property type="entry name" value="Protein translocase subunit SecD"/>
    <property type="match status" value="1"/>
</dbReference>
<keyword evidence="3 9" id="KW-1003">Cell membrane</keyword>
<dbReference type="EMBL" id="FOXR01000011">
    <property type="protein sequence ID" value="SFQ07592.1"/>
    <property type="molecule type" value="Genomic_DNA"/>
</dbReference>
<dbReference type="GO" id="GO:0043952">
    <property type="term" value="P:protein transport by the Sec complex"/>
    <property type="evidence" value="ECO:0007669"/>
    <property type="project" value="UniProtKB-UniRule"/>
</dbReference>
<evidence type="ECO:0000256" key="2">
    <source>
        <dbReference type="ARBA" id="ARBA00022448"/>
    </source>
</evidence>
<dbReference type="GO" id="GO:0065002">
    <property type="term" value="P:intracellular protein transmembrane transport"/>
    <property type="evidence" value="ECO:0007669"/>
    <property type="project" value="UniProtKB-UniRule"/>
</dbReference>
<evidence type="ECO:0000259" key="10">
    <source>
        <dbReference type="Pfam" id="PF02355"/>
    </source>
</evidence>
<proteinExistence type="inferred from homology"/>
<dbReference type="Proteomes" id="UP000198577">
    <property type="component" value="Unassembled WGS sequence"/>
</dbReference>
<dbReference type="AlphaFoldDB" id="A0A1I5VJP0"/>
<feature type="transmembrane region" description="Helical" evidence="9">
    <location>
        <begin position="248"/>
        <end position="268"/>
    </location>
</feature>
<evidence type="ECO:0000256" key="3">
    <source>
        <dbReference type="ARBA" id="ARBA00022475"/>
    </source>
</evidence>
<keyword evidence="8 9" id="KW-0472">Membrane</keyword>
<evidence type="ECO:0000259" key="11">
    <source>
        <dbReference type="Pfam" id="PF21760"/>
    </source>
</evidence>
<dbReference type="Pfam" id="PF21760">
    <property type="entry name" value="SecD_1st"/>
    <property type="match status" value="1"/>
</dbReference>
<evidence type="ECO:0000256" key="4">
    <source>
        <dbReference type="ARBA" id="ARBA00022692"/>
    </source>
</evidence>
<name>A0A1I5VJP0_9FIRM</name>
<dbReference type="STRING" id="937334.SAMN05444406_11151"/>
<feature type="transmembrane region" description="Helical" evidence="9">
    <location>
        <begin position="375"/>
        <end position="398"/>
    </location>
</feature>
<evidence type="ECO:0000313" key="13">
    <source>
        <dbReference type="EMBL" id="SFQ07592.1"/>
    </source>
</evidence>
<dbReference type="NCBIfam" id="TIGR00916">
    <property type="entry name" value="2A0604s01"/>
    <property type="match status" value="1"/>
</dbReference>
<dbReference type="InterPro" id="IPR001036">
    <property type="entry name" value="Acrflvin-R"/>
</dbReference>
<keyword evidence="2 9" id="KW-0813">Transport</keyword>
<evidence type="ECO:0000256" key="8">
    <source>
        <dbReference type="ARBA" id="ARBA00023136"/>
    </source>
</evidence>
<evidence type="ECO:0000256" key="6">
    <source>
        <dbReference type="ARBA" id="ARBA00022989"/>
    </source>
</evidence>
<dbReference type="GO" id="GO:0005886">
    <property type="term" value="C:plasma membrane"/>
    <property type="evidence" value="ECO:0007669"/>
    <property type="project" value="UniProtKB-SubCell"/>
</dbReference>
<sequence>MRKKSGLKLFLIIACIAILCYIALNGLEIGIYRIVPLAERVQQGLDLKGGLYVVYEADIAPGDPDRDSKIAGAIRVMRNRLDKSNQHEATIAPQGTNRIVVEIPGVDNPQELADILMKPAVLEFIGPEGDVIITGKDVKTAKPGYITGQKPVVHFELHPEGAKKFAEATEKYLGQVIKIVLDGNPISEPTVDEVIPNGQGVIHGMRDIEEAQKLATLIESGALPVELKQVEVRTIGATLGANALERGILAGIVGLSLVFLFMLVYYRLPGLVADLALVVYTLLVMLITVLARITITLPGIAGIVLSIGMAVDANVIIFERIKEELRAGKTLRAALDSGFSKAFSAILDSNVTTLIAGVVLLYFGTGPIQGFAKTLMLGVVVSMFTAIVFTKYVLRLIIDLNVQNKKLYGV</sequence>
<dbReference type="PANTHER" id="PTHR30081">
    <property type="entry name" value="PROTEIN-EXPORT MEMBRANE PROTEIN SEC"/>
    <property type="match status" value="1"/>
</dbReference>
<comment type="subcellular location">
    <subcellularLocation>
        <location evidence="1 9">Cell membrane</location>
        <topology evidence="1 9">Multi-pass membrane protein</topology>
    </subcellularLocation>
</comment>
<feature type="transmembrane region" description="Helical" evidence="9">
    <location>
        <begin position="300"/>
        <end position="321"/>
    </location>
</feature>
<dbReference type="OrthoDB" id="9805019at2"/>
<feature type="transmembrane region" description="Helical" evidence="9">
    <location>
        <begin position="7"/>
        <end position="24"/>
    </location>
</feature>
<accession>A0A1I5VJP0</accession>
<dbReference type="InterPro" id="IPR022813">
    <property type="entry name" value="SecD/SecF_arch_bac"/>
</dbReference>
<feature type="transmembrane region" description="Helical" evidence="9">
    <location>
        <begin position="342"/>
        <end position="363"/>
    </location>
</feature>
<dbReference type="InterPro" id="IPR005791">
    <property type="entry name" value="SecD"/>
</dbReference>
<evidence type="ECO:0000313" key="14">
    <source>
        <dbReference type="Proteomes" id="UP000198577"/>
    </source>
</evidence>
<dbReference type="SUPFAM" id="SSF82866">
    <property type="entry name" value="Multidrug efflux transporter AcrB transmembrane domain"/>
    <property type="match status" value="1"/>
</dbReference>
<feature type="domain" description="Protein export membrane protein SecD/SecF C-terminal" evidence="10">
    <location>
        <begin position="226"/>
        <end position="395"/>
    </location>
</feature>